<sequence length="278" mass="28687">MGLTVLALQHVQAAPADREVAPVPTFSQPAPVPSAQPTPRATPDVQVPSYDRSQERFLAVADGVLWRGIAGACGSADPLLERSADGGASWANVTPVYLGIGQLSALHAFAGSQAEVVASIGETCEVQALRTFTQGQFWESYDDVLMNSQYVDPANPHNILGLADTSTSPCADTRALNVSGSTVAISCDGLAYTLAADFSWTLLPLENVAALAVTDDEVTVAHVAEGCAGLALARFAGTGVATDLGCLADVDAAAPTAITVSDDDVLMWSGDSWIVTSP</sequence>
<dbReference type="Proteomes" id="UP001553715">
    <property type="component" value="Unassembled WGS sequence"/>
</dbReference>
<accession>A0ABV3LLC6</accession>
<protein>
    <submittedName>
        <fullName evidence="2">Uncharacterized protein</fullName>
    </submittedName>
</protein>
<reference evidence="2 3" key="1">
    <citation type="submission" date="2024-06" db="EMBL/GenBank/DDBJ databases">
        <title>The Natural Products Discovery Center: Release of the First 8490 Sequenced Strains for Exploring Actinobacteria Biosynthetic Diversity.</title>
        <authorList>
            <person name="Kalkreuter E."/>
            <person name="Kautsar S.A."/>
            <person name="Yang D."/>
            <person name="Bader C.D."/>
            <person name="Teijaro C.N."/>
            <person name="Fluegel L."/>
            <person name="Davis C.M."/>
            <person name="Simpson J.R."/>
            <person name="Lauterbach L."/>
            <person name="Steele A.D."/>
            <person name="Gui C."/>
            <person name="Meng S."/>
            <person name="Li G."/>
            <person name="Viehrig K."/>
            <person name="Ye F."/>
            <person name="Su P."/>
            <person name="Kiefer A.F."/>
            <person name="Nichols A."/>
            <person name="Cepeda A.J."/>
            <person name="Yan W."/>
            <person name="Fan B."/>
            <person name="Jiang Y."/>
            <person name="Adhikari A."/>
            <person name="Zheng C.-J."/>
            <person name="Schuster L."/>
            <person name="Cowan T.M."/>
            <person name="Smanski M.J."/>
            <person name="Chevrette M.G."/>
            <person name="De Carvalho L.P.S."/>
            <person name="Shen B."/>
        </authorList>
    </citation>
    <scope>NUCLEOTIDE SEQUENCE [LARGE SCALE GENOMIC DNA]</scope>
    <source>
        <strain evidence="2 3">NPDC077434</strain>
    </source>
</reference>
<comment type="caution">
    <text evidence="2">The sequence shown here is derived from an EMBL/GenBank/DDBJ whole genome shotgun (WGS) entry which is preliminary data.</text>
</comment>
<evidence type="ECO:0000313" key="3">
    <source>
        <dbReference type="Proteomes" id="UP001553715"/>
    </source>
</evidence>
<dbReference type="SUPFAM" id="SSF110296">
    <property type="entry name" value="Oligoxyloglucan reducing end-specific cellobiohydrolase"/>
    <property type="match status" value="1"/>
</dbReference>
<feature type="region of interest" description="Disordered" evidence="1">
    <location>
        <begin position="19"/>
        <end position="47"/>
    </location>
</feature>
<dbReference type="RefSeq" id="WP_366233526.1">
    <property type="nucleotide sequence ID" value="NZ_JBFBMH010000043.1"/>
</dbReference>
<name>A0ABV3LLC6_9MICO</name>
<evidence type="ECO:0000313" key="2">
    <source>
        <dbReference type="EMBL" id="MEW1976703.1"/>
    </source>
</evidence>
<keyword evidence="3" id="KW-1185">Reference proteome</keyword>
<dbReference type="EMBL" id="JBFBMH010000043">
    <property type="protein sequence ID" value="MEW1976703.1"/>
    <property type="molecule type" value="Genomic_DNA"/>
</dbReference>
<evidence type="ECO:0000256" key="1">
    <source>
        <dbReference type="SAM" id="MobiDB-lite"/>
    </source>
</evidence>
<organism evidence="2 3">
    <name type="scientific">Microbacterium profundi</name>
    <dbReference type="NCBI Taxonomy" id="450380"/>
    <lineage>
        <taxon>Bacteria</taxon>
        <taxon>Bacillati</taxon>
        <taxon>Actinomycetota</taxon>
        <taxon>Actinomycetes</taxon>
        <taxon>Micrococcales</taxon>
        <taxon>Microbacteriaceae</taxon>
        <taxon>Microbacterium</taxon>
    </lineage>
</organism>
<gene>
    <name evidence="2" type="ORF">AB0301_16735</name>
</gene>
<proteinExistence type="predicted"/>